<keyword evidence="4 5" id="KW-0808">Transferase</keyword>
<keyword evidence="2 5" id="KW-0963">Cytoplasm</keyword>
<dbReference type="AlphaFoldDB" id="V9LBB3"/>
<dbReference type="InterPro" id="IPR019369">
    <property type="entry name" value="Efm5/EEF1AKMT1"/>
</dbReference>
<keyword evidence="3 5" id="KW-0489">Methyltransferase</keyword>
<dbReference type="EC" id="2.1.1.-" evidence="5"/>
<evidence type="ECO:0000256" key="4">
    <source>
        <dbReference type="ARBA" id="ARBA00022679"/>
    </source>
</evidence>
<gene>
    <name evidence="5" type="primary">EEF1AKMT1</name>
    <name evidence="5" type="synonym">N6AMT2</name>
</gene>
<dbReference type="RefSeq" id="XP_042190026.1">
    <property type="nucleotide sequence ID" value="XM_042334092.1"/>
</dbReference>
<reference evidence="6" key="1">
    <citation type="journal article" date="2014" name="Nature">
        <title>Elephant shark genome provides unique insights into gnathostome evolution.</title>
        <authorList>
            <consortium name="International Elephant Shark Genome Sequencing Consortium"/>
            <person name="Venkatesh B."/>
            <person name="Lee A.P."/>
            <person name="Ravi V."/>
            <person name="Maurya A.K."/>
            <person name="Lian M.M."/>
            <person name="Swann J.B."/>
            <person name="Ohta Y."/>
            <person name="Flajnik M.F."/>
            <person name="Sutoh Y."/>
            <person name="Kasahara M."/>
            <person name="Hoon S."/>
            <person name="Gangu V."/>
            <person name="Roy S.W."/>
            <person name="Irimia M."/>
            <person name="Korzh V."/>
            <person name="Kondrychyn I."/>
            <person name="Lim Z.W."/>
            <person name="Tay B.H."/>
            <person name="Tohari S."/>
            <person name="Kong K.W."/>
            <person name="Ho S."/>
            <person name="Lorente-Galdos B."/>
            <person name="Quilez J."/>
            <person name="Marques-Bonet T."/>
            <person name="Raney B.J."/>
            <person name="Ingham P.W."/>
            <person name="Tay A."/>
            <person name="Hillier L.W."/>
            <person name="Minx P."/>
            <person name="Boehm T."/>
            <person name="Wilson R.K."/>
            <person name="Brenner S."/>
            <person name="Warren W.C."/>
        </authorList>
    </citation>
    <scope>NUCLEOTIDE SEQUENCE</scope>
    <source>
        <tissue evidence="6">Intestine</tissue>
    </source>
</reference>
<evidence type="ECO:0000313" key="6">
    <source>
        <dbReference type="EMBL" id="AFP09815.1"/>
    </source>
</evidence>
<dbReference type="OrthoDB" id="206354at2759"/>
<dbReference type="Pfam" id="PF10237">
    <property type="entry name" value="N6-adenineMlase"/>
    <property type="match status" value="1"/>
</dbReference>
<dbReference type="GeneID" id="103186494"/>
<dbReference type="InterPro" id="IPR041370">
    <property type="entry name" value="Mlase_EEF1AKMT1/ZCCHC4"/>
</dbReference>
<sequence length="214" mass="24368">MNDSDDDDTQLSDSALTALQAFYMQQQHKEFAQFDRYSVGSIEENWQLSQFWYSDETATQLAQEAIRAVGRGGRIACISAPSIYQKLKALGNEEFSVVLLEYDTRFSVYGEEFVFYNYSDPLKLPENLKPHSCDIVVVSPPYLSEDCLSKTALTVKYLTKEKILLCTGAIMEDLAAKLLDVKMGKFLPKHNRKLANEYRCYTNYATRLDSDSIS</sequence>
<organism evidence="6">
    <name type="scientific">Callorhinchus milii</name>
    <name type="common">Ghost shark</name>
    <dbReference type="NCBI Taxonomy" id="7868"/>
    <lineage>
        <taxon>Eukaryota</taxon>
        <taxon>Metazoa</taxon>
        <taxon>Chordata</taxon>
        <taxon>Craniata</taxon>
        <taxon>Vertebrata</taxon>
        <taxon>Chondrichthyes</taxon>
        <taxon>Holocephali</taxon>
        <taxon>Chimaeriformes</taxon>
        <taxon>Callorhinchidae</taxon>
        <taxon>Callorhinchus</taxon>
    </lineage>
</organism>
<dbReference type="HAMAP" id="MF_03187">
    <property type="entry name" value="Methyltr_EFM5"/>
    <property type="match status" value="1"/>
</dbReference>
<dbReference type="RefSeq" id="XP_042190025.1">
    <property type="nucleotide sequence ID" value="XM_042334091.1"/>
</dbReference>
<dbReference type="GO" id="GO:0005737">
    <property type="term" value="C:cytoplasm"/>
    <property type="evidence" value="ECO:0007669"/>
    <property type="project" value="UniProtKB-SubCell"/>
</dbReference>
<comment type="subcellular location">
    <subcellularLocation>
        <location evidence="1 5">Cytoplasm</location>
    </subcellularLocation>
</comment>
<dbReference type="GO" id="GO:0032259">
    <property type="term" value="P:methylation"/>
    <property type="evidence" value="ECO:0007669"/>
    <property type="project" value="UniProtKB-KW"/>
</dbReference>
<name>V9LBB3_CALMI</name>
<comment type="similarity">
    <text evidence="5">Belongs to the class I-like SAM-binding methyltransferase superfamily. EFM5 family.</text>
</comment>
<dbReference type="RefSeq" id="XP_042190027.1">
    <property type="nucleotide sequence ID" value="XM_042334093.1"/>
</dbReference>
<dbReference type="RefSeq" id="XP_042190024.1">
    <property type="nucleotide sequence ID" value="XM_042334090.1"/>
</dbReference>
<evidence type="ECO:0000256" key="3">
    <source>
        <dbReference type="ARBA" id="ARBA00022603"/>
    </source>
</evidence>
<evidence type="ECO:0000256" key="5">
    <source>
        <dbReference type="HAMAP-Rule" id="MF_03187"/>
    </source>
</evidence>
<evidence type="ECO:0000256" key="2">
    <source>
        <dbReference type="ARBA" id="ARBA00022490"/>
    </source>
</evidence>
<dbReference type="PANTHER" id="PTHR13200">
    <property type="entry name" value="EEF1A LYSINE METHYLTRANSFERASE 1"/>
    <property type="match status" value="1"/>
</dbReference>
<comment type="caution">
    <text evidence="5">Was originally thought to be an N(6)-adenine-specific DNA methyltransferase based on primary sequence and predicted secondary structure.</text>
</comment>
<dbReference type="EMBL" id="JW877298">
    <property type="protein sequence ID" value="AFP09815.1"/>
    <property type="molecule type" value="mRNA"/>
</dbReference>
<accession>V9LBB3</accession>
<dbReference type="GO" id="GO:0016279">
    <property type="term" value="F:protein-lysine N-methyltransferase activity"/>
    <property type="evidence" value="ECO:0007669"/>
    <property type="project" value="UniProtKB-UniRule"/>
</dbReference>
<dbReference type="PANTHER" id="PTHR13200:SF0">
    <property type="entry name" value="EEF1A LYSINE METHYLTRANSFERASE 1"/>
    <property type="match status" value="1"/>
</dbReference>
<comment type="function">
    <text evidence="5">Protein-lysine methyltransferase that selectively catalyzes the trimethylation of EEF1A at 'Lys-79'.</text>
</comment>
<proteinExistence type="evidence at transcript level"/>
<protein>
    <recommendedName>
        <fullName evidence="5">EEF1A lysine methyltransferase 1</fullName>
        <ecNumber evidence="5">2.1.1.-</ecNumber>
    </recommendedName>
    <alternativeName>
        <fullName evidence="5">N(6)-adenine-specific DNA methyltransferase 2</fullName>
    </alternativeName>
    <alternativeName>
        <fullName evidence="5">Protein-lysine N-methyltransferase N6AMT2</fullName>
    </alternativeName>
</protein>
<evidence type="ECO:0000256" key="1">
    <source>
        <dbReference type="ARBA" id="ARBA00004496"/>
    </source>
</evidence>